<comment type="catalytic activity">
    <reaction evidence="10">
        <text>L-tyrosine + O2 = L-dopaquinone + H2O</text>
        <dbReference type="Rhea" id="RHEA:18117"/>
        <dbReference type="ChEBI" id="CHEBI:15377"/>
        <dbReference type="ChEBI" id="CHEBI:15379"/>
        <dbReference type="ChEBI" id="CHEBI:57924"/>
        <dbReference type="ChEBI" id="CHEBI:58315"/>
        <dbReference type="EC" id="1.14.18.1"/>
    </reaction>
</comment>
<keyword evidence="7" id="KW-0503">Monooxygenase</keyword>
<dbReference type="GO" id="GO:0046872">
    <property type="term" value="F:metal ion binding"/>
    <property type="evidence" value="ECO:0007669"/>
    <property type="project" value="UniProtKB-KW"/>
</dbReference>
<evidence type="ECO:0000256" key="1">
    <source>
        <dbReference type="ARBA" id="ARBA00001973"/>
    </source>
</evidence>
<dbReference type="OrthoDB" id="1658288at2759"/>
<evidence type="ECO:0000256" key="10">
    <source>
        <dbReference type="ARBA" id="ARBA00048881"/>
    </source>
</evidence>
<dbReference type="Pfam" id="PF00264">
    <property type="entry name" value="Tyrosinase"/>
    <property type="match status" value="1"/>
</dbReference>
<dbReference type="AlphaFoldDB" id="T0LHS0"/>
<evidence type="ECO:0000256" key="3">
    <source>
        <dbReference type="ARBA" id="ARBA00011906"/>
    </source>
</evidence>
<dbReference type="InterPro" id="IPR050316">
    <property type="entry name" value="Tyrosinase/Hemocyanin"/>
</dbReference>
<protein>
    <recommendedName>
        <fullName evidence="3">tyrosinase</fullName>
        <ecNumber evidence="3">1.14.18.1</ecNumber>
    </recommendedName>
</protein>
<evidence type="ECO:0000256" key="6">
    <source>
        <dbReference type="ARBA" id="ARBA00023008"/>
    </source>
</evidence>
<dbReference type="Pfam" id="PF18132">
    <property type="entry name" value="Tyrosinase_C"/>
    <property type="match status" value="1"/>
</dbReference>
<dbReference type="InterPro" id="IPR002227">
    <property type="entry name" value="Tyrosinase_Cu-bd"/>
</dbReference>
<dbReference type="STRING" id="1237896.T0LHS0"/>
<gene>
    <name evidence="13" type="ORF">CGLO_13112</name>
</gene>
<accession>T0LHS0</accession>
<comment type="catalytic activity">
    <reaction evidence="9">
        <text>2 L-dopa + O2 = 2 L-dopaquinone + 2 H2O</text>
        <dbReference type="Rhea" id="RHEA:34287"/>
        <dbReference type="ChEBI" id="CHEBI:15377"/>
        <dbReference type="ChEBI" id="CHEBI:15379"/>
        <dbReference type="ChEBI" id="CHEBI:57504"/>
        <dbReference type="ChEBI" id="CHEBI:57924"/>
        <dbReference type="EC" id="1.14.18.1"/>
    </reaction>
</comment>
<evidence type="ECO:0000313" key="14">
    <source>
        <dbReference type="Proteomes" id="UP000015530"/>
    </source>
</evidence>
<evidence type="ECO:0000256" key="9">
    <source>
        <dbReference type="ARBA" id="ARBA00048233"/>
    </source>
</evidence>
<keyword evidence="4" id="KW-0479">Metal-binding</keyword>
<dbReference type="PANTHER" id="PTHR11474:SF76">
    <property type="entry name" value="SHKT DOMAIN-CONTAINING PROTEIN"/>
    <property type="match status" value="1"/>
</dbReference>
<proteinExistence type="inferred from homology"/>
<keyword evidence="8" id="KW-0470">Melanin biosynthesis</keyword>
<keyword evidence="5" id="KW-0560">Oxidoreductase</keyword>
<comment type="caution">
    <text evidence="13">The sequence shown here is derived from an EMBL/GenBank/DDBJ whole genome shotgun (WGS) entry which is preliminary data.</text>
</comment>
<feature type="region of interest" description="Disordered" evidence="11">
    <location>
        <begin position="616"/>
        <end position="636"/>
    </location>
</feature>
<name>T0LHS0_COLGC</name>
<dbReference type="InterPro" id="IPR041640">
    <property type="entry name" value="Tyrosinase_C"/>
</dbReference>
<evidence type="ECO:0000256" key="5">
    <source>
        <dbReference type="ARBA" id="ARBA00023002"/>
    </source>
</evidence>
<dbReference type="EC" id="1.14.18.1" evidence="3"/>
<dbReference type="GO" id="GO:0042438">
    <property type="term" value="P:melanin biosynthetic process"/>
    <property type="evidence" value="ECO:0007669"/>
    <property type="project" value="UniProtKB-KW"/>
</dbReference>
<evidence type="ECO:0000313" key="13">
    <source>
        <dbReference type="EMBL" id="EQB47725.1"/>
    </source>
</evidence>
<sequence>MSAENPNYQHVLIKGIPVSTGEQLGIRMEFSTWATDNPKDSIQVSLFIRALQKFYDKPYTDRLSYFQVAGIHGYPGNRSWDNSESPPKSDRPGPKIYCTHNKLTFPTWHRPYMALFEQTMYQLMDEALGELEFPMPGEKDEWTRELKKWRLPYWNWAIKPQVPDLFQNDIIKIRLPRDSRGNIVEPKDRNNPLFRYQLNVNGLATKMGDPELGEYKINDVVLNKDPNDPKTPPIEINPLYPWSQCSGTSRWGINSSLPLEKECEGVNDFAKISDAIEGHKYEKDNSKIPEMNNHPVSDLVYRLLSNVCDWESFSSTLKARLHKPTEWTQWISLEYIHNNLHLFNPDRWFPQDSEALASLLPFHGKFERGVDYYNSVDIRKSSSFGYQYDVLLEKNDKCRKDYVARIRREINKSYYGTGDVLQHDKGGLFKHNDGSPLDDYIANVEYNRYGYRNGEPYTIHFFFGLPPTQDEISTGTRSVQQFPRHVGSLFTFSSPIGAVDGQSGELPHCVNCAQQRDDGTLSRASVPLTIPLYSDAVNRNINGITNLKPEHVSSYLASKRGLSWLAVSTDGQVISWSELPDTKVFVLHGKAKRPAERPEDSTEFLAYSEYEPMPTATIGKEAGASQDDYDSFLNKA</sequence>
<dbReference type="Gene3D" id="1.10.1280.10">
    <property type="entry name" value="Di-copper center containing domain from catechol oxidase"/>
    <property type="match status" value="1"/>
</dbReference>
<comment type="similarity">
    <text evidence="2">Belongs to the tyrosinase family.</text>
</comment>
<dbReference type="Proteomes" id="UP000015530">
    <property type="component" value="Unassembled WGS sequence"/>
</dbReference>
<dbReference type="OMA" id="WENMKLI"/>
<evidence type="ECO:0000259" key="12">
    <source>
        <dbReference type="PROSITE" id="PS00497"/>
    </source>
</evidence>
<evidence type="ECO:0000256" key="11">
    <source>
        <dbReference type="SAM" id="MobiDB-lite"/>
    </source>
</evidence>
<evidence type="ECO:0000256" key="8">
    <source>
        <dbReference type="ARBA" id="ARBA00023101"/>
    </source>
</evidence>
<dbReference type="PROSITE" id="PS00497">
    <property type="entry name" value="TYROSINASE_1"/>
    <property type="match status" value="1"/>
</dbReference>
<dbReference type="GO" id="GO:0004503">
    <property type="term" value="F:tyrosinase activity"/>
    <property type="evidence" value="ECO:0007669"/>
    <property type="project" value="UniProtKB-EC"/>
</dbReference>
<keyword evidence="6" id="KW-0186">Copper</keyword>
<evidence type="ECO:0000256" key="7">
    <source>
        <dbReference type="ARBA" id="ARBA00023033"/>
    </source>
</evidence>
<feature type="domain" description="Tyrosinase copper-binding" evidence="12">
    <location>
        <begin position="100"/>
        <end position="117"/>
    </location>
</feature>
<organism evidence="13 14">
    <name type="scientific">Colletotrichum gloeosporioides (strain Cg-14)</name>
    <name type="common">Anthracnose fungus</name>
    <name type="synonym">Glomerella cingulata</name>
    <dbReference type="NCBI Taxonomy" id="1237896"/>
    <lineage>
        <taxon>Eukaryota</taxon>
        <taxon>Fungi</taxon>
        <taxon>Dikarya</taxon>
        <taxon>Ascomycota</taxon>
        <taxon>Pezizomycotina</taxon>
        <taxon>Sordariomycetes</taxon>
        <taxon>Hypocreomycetidae</taxon>
        <taxon>Glomerellales</taxon>
        <taxon>Glomerellaceae</taxon>
        <taxon>Colletotrichum</taxon>
        <taxon>Colletotrichum gloeosporioides species complex</taxon>
    </lineage>
</organism>
<reference evidence="14" key="1">
    <citation type="journal article" date="2013" name="Mol. Plant Microbe Interact.">
        <title>Global aspects of pacC regulation of pathogenicity genes in Colletotrichum gloeosporioides as revealed by transcriptome analysis.</title>
        <authorList>
            <person name="Alkan N."/>
            <person name="Meng X."/>
            <person name="Friedlander G."/>
            <person name="Reuveni E."/>
            <person name="Sukno S."/>
            <person name="Sherman A."/>
            <person name="Thon M."/>
            <person name="Fluhr R."/>
            <person name="Prusky D."/>
        </authorList>
    </citation>
    <scope>NUCLEOTIDE SEQUENCE [LARGE SCALE GENOMIC DNA]</scope>
    <source>
        <strain evidence="14">Cg-14</strain>
    </source>
</reference>
<evidence type="ECO:0000256" key="2">
    <source>
        <dbReference type="ARBA" id="ARBA00009928"/>
    </source>
</evidence>
<dbReference type="InterPro" id="IPR008922">
    <property type="entry name" value="Di-copper_centre_dom_sf"/>
</dbReference>
<dbReference type="PANTHER" id="PTHR11474">
    <property type="entry name" value="TYROSINASE FAMILY MEMBER"/>
    <property type="match status" value="1"/>
</dbReference>
<dbReference type="EMBL" id="AMYD01002849">
    <property type="protein sequence ID" value="EQB47725.1"/>
    <property type="molecule type" value="Genomic_DNA"/>
</dbReference>
<dbReference type="SUPFAM" id="SSF48056">
    <property type="entry name" value="Di-copper centre-containing domain"/>
    <property type="match status" value="1"/>
</dbReference>
<dbReference type="Gene3D" id="2.60.310.20">
    <property type="match status" value="1"/>
</dbReference>
<comment type="cofactor">
    <cofactor evidence="1">
        <name>Cu(2+)</name>
        <dbReference type="ChEBI" id="CHEBI:29036"/>
    </cofactor>
</comment>
<dbReference type="HOGENOM" id="CLU_013691_1_2_1"/>
<evidence type="ECO:0000256" key="4">
    <source>
        <dbReference type="ARBA" id="ARBA00022723"/>
    </source>
</evidence>